<dbReference type="Proteomes" id="UP000703590">
    <property type="component" value="Unassembled WGS sequence"/>
</dbReference>
<name>A0ABS2WS31_9BACT</name>
<evidence type="ECO:0000313" key="1">
    <source>
        <dbReference type="EMBL" id="MBN2964178.1"/>
    </source>
</evidence>
<evidence type="ECO:0000313" key="2">
    <source>
        <dbReference type="Proteomes" id="UP000703590"/>
    </source>
</evidence>
<protein>
    <submittedName>
        <fullName evidence="1">Uncharacterized protein</fullName>
    </submittedName>
</protein>
<accession>A0ABS2WS31</accession>
<comment type="caution">
    <text evidence="1">The sequence shown here is derived from an EMBL/GenBank/DDBJ whole genome shotgun (WGS) entry which is preliminary data.</text>
</comment>
<dbReference type="EMBL" id="JAFHKK010000008">
    <property type="protein sequence ID" value="MBN2964178.1"/>
    <property type="molecule type" value="Genomic_DNA"/>
</dbReference>
<reference evidence="2" key="2">
    <citation type="submission" date="2021-02" db="EMBL/GenBank/DDBJ databases">
        <title>Sulfurospirillum tamanensis sp. nov.</title>
        <authorList>
            <person name="Merkel A.Y."/>
        </authorList>
    </citation>
    <scope>NUCLEOTIDE SEQUENCE [LARGE SCALE GENOMIC DNA]</scope>
    <source>
        <strain evidence="2">T05b</strain>
    </source>
</reference>
<proteinExistence type="predicted"/>
<sequence length="116" mass="13644">MQEKEQRVKYVRALERFVKSAAALLKREDFNLELFILRMQKNYTVLSKVPAVSLDSPYTRALEDYVNFVLETIKNPQEKEVVLQVLLKEANAIQKLKTTSSYKKNKHRSKIYDDGY</sequence>
<keyword evidence="2" id="KW-1185">Reference proteome</keyword>
<reference evidence="1 2" key="3">
    <citation type="submission" date="2021-02" db="EMBL/GenBank/DDBJ databases">
        <authorList>
            <person name="Merkel A.Y."/>
        </authorList>
    </citation>
    <scope>NUCLEOTIDE SEQUENCE [LARGE SCALE GENOMIC DNA]</scope>
    <source>
        <strain evidence="1 2">T05b</strain>
    </source>
</reference>
<reference evidence="1 2" key="1">
    <citation type="submission" date="2021-02" db="EMBL/GenBank/DDBJ databases">
        <title>Sulfurospirillum tamanensis sp. nov.</title>
        <authorList>
            <person name="Frolova A."/>
            <person name="Merkel A."/>
            <person name="Slobodkin A."/>
        </authorList>
    </citation>
    <scope>NUCLEOTIDE SEQUENCE [LARGE SCALE GENOMIC DNA]</scope>
    <source>
        <strain evidence="1 2">T05b</strain>
    </source>
</reference>
<gene>
    <name evidence="1" type="ORF">JWV37_05255</name>
</gene>
<organism evidence="1 2">
    <name type="scientific">Sulfurospirillum tamanense</name>
    <dbReference type="NCBI Taxonomy" id="2813362"/>
    <lineage>
        <taxon>Bacteria</taxon>
        <taxon>Pseudomonadati</taxon>
        <taxon>Campylobacterota</taxon>
        <taxon>Epsilonproteobacteria</taxon>
        <taxon>Campylobacterales</taxon>
        <taxon>Sulfurospirillaceae</taxon>
        <taxon>Sulfurospirillum</taxon>
    </lineage>
</organism>